<keyword evidence="1" id="KW-0175">Coiled coil</keyword>
<dbReference type="InterPro" id="IPR046746">
    <property type="entry name" value="Big_15"/>
</dbReference>
<feature type="domain" description="Pesticidal crystal protein Cry1Aa" evidence="3">
    <location>
        <begin position="572"/>
        <end position="633"/>
    </location>
</feature>
<evidence type="ECO:0000259" key="3">
    <source>
        <dbReference type="Pfam" id="PF18449"/>
    </source>
</evidence>
<feature type="domain" description="Pesticidal crystal protein Cry1Aa" evidence="3">
    <location>
        <begin position="503"/>
        <end position="564"/>
    </location>
</feature>
<feature type="domain" description="Pesticidal crystal protein Cry1Aa" evidence="3">
    <location>
        <begin position="839"/>
        <end position="901"/>
    </location>
</feature>
<accession>A0A7X0XRG3</accession>
<name>A0A7X0XRG3_9LIST</name>
<evidence type="ECO:0008006" key="7">
    <source>
        <dbReference type="Google" id="ProtNLM"/>
    </source>
</evidence>
<proteinExistence type="predicted"/>
<evidence type="ECO:0000259" key="4">
    <source>
        <dbReference type="Pfam" id="PF20622"/>
    </source>
</evidence>
<evidence type="ECO:0000313" key="6">
    <source>
        <dbReference type="Proteomes" id="UP000547643"/>
    </source>
</evidence>
<evidence type="ECO:0000313" key="5">
    <source>
        <dbReference type="EMBL" id="MBC1779229.1"/>
    </source>
</evidence>
<dbReference type="InterPro" id="IPR054544">
    <property type="entry name" value="Pest_crys_Cry1Aa_dom-IV"/>
</dbReference>
<sequence>MTSKKTLTQKAVKTMAVAAVAFSVVAQPLSMIVSADEVTPKAERQLLGATSNTIPVKLTTPNFTTQEGVAGFIGWTGVYADLSYNTTEVVKNFKETTSSVPNAQGYISLTGFTLATFISYANNTGFSVQSTYAGAYDLSKVGGFQQTISTIPGKKYKVKVDLSTSSKNGNYAVPVLMARDTSSKDTLGSVKETDTYDFVATSTSTDIAFLGSQITNYSNIAVSQYVDTVVNDITNTSTTVSGTALANQAVKVEIGDKVYTGTTDGTGKFSIDIEPPAAGQSVVVTCNYDVIPVTVTDALTPAAKTAADALFIDNNPSKDIKDTTTQADIDAAQAAVNKAPESAAKADLQKEIENAQAKLDVKTQAAATTAATTSVDNLFINNDPTKDIKDTTKQADIDAAQAAVNKITDPTTKADLQKDIDKAQTQLDAKTAEATAEAAATTATEALFVNNDPSKDIKDTTKQADIDAAQAAVNQVTDPTVKADLQKDIDKAQTQLDAKTAEVAAATTATDALFVNNDPSKDIKDTTKQADIDAAQAAVNKITDLTVKADLQKDIDKAQTQLDAKTAEAAAEAAATTATDALFVNNDPSKDIKDTTKQADIDAAQTAVNKVTDPTVKADLQKDIDKAQKQLDAKTSEAEAEAAATTATDALFVNNDPSKDIKDTTKQADIDKAQAAVDKVADPTVKADLQKDIDKAQKELDEKTAATTATTSVDNLFIDNDPTKDIKDTTKQADIDAAQAAVNKVTDPATKADLQKDIDKAQTQLDAKTTEAAAEKAATTSVDNLFINNDPTKDIKNTTKQADIDAAQAAVNKVTDPTVKADLQKDINKAQTQLDAKTAAKAAKTATDALFVNNDPSKNIKDTTTQGDINAAQALVNKVTDPTVKADLQKEINKAQSQLDAVVPVTATAAKYTTGDLYITGTFTGPVTGLSMDVNGKRYYGGDVYSSNGTYRFYAADKGLKAGDVVTMNFYDASKQIKKSITVTVVDPLKVTVADYKVGDKYINATYNNSDVTKVGLVVDGVKYWGGDVANGTVKYYAADKIKSATSVATMNFYDASGNLLASKPIKIEASYAGEIKTANFKVGENNITGTFAGDVKKLAISINGKMYYGGTITPETGSYKFYVLDKKIKATDAVVVYGYDPDGKLLSQKNVTITEK</sequence>
<dbReference type="RefSeq" id="WP_185495157.1">
    <property type="nucleotide sequence ID" value="NZ_JAARUV010000003.1"/>
</dbReference>
<feature type="domain" description="Pesticidal crystal protein Cry1Aa" evidence="3">
    <location>
        <begin position="640"/>
        <end position="702"/>
    </location>
</feature>
<keyword evidence="2" id="KW-0732">Signal</keyword>
<feature type="coiled-coil region" evidence="1">
    <location>
        <begin position="482"/>
        <end position="509"/>
    </location>
</feature>
<feature type="domain" description="Pesticidal crystal protein Cry1Aa" evidence="3">
    <location>
        <begin position="707"/>
        <end position="767"/>
    </location>
</feature>
<feature type="coiled-coil region" evidence="1">
    <location>
        <begin position="617"/>
        <end position="644"/>
    </location>
</feature>
<dbReference type="EMBL" id="JAARUV010000003">
    <property type="protein sequence ID" value="MBC1779229.1"/>
    <property type="molecule type" value="Genomic_DNA"/>
</dbReference>
<protein>
    <recommendedName>
        <fullName evidence="7">Bacterial Ig domain-containing protein</fullName>
    </recommendedName>
</protein>
<feature type="domain" description="Bacterial Ig" evidence="4">
    <location>
        <begin position="990"/>
        <end position="1069"/>
    </location>
</feature>
<dbReference type="AlphaFoldDB" id="A0A7X0XRG3"/>
<organism evidence="5 6">
    <name type="scientific">Listeria booriae</name>
    <dbReference type="NCBI Taxonomy" id="1552123"/>
    <lineage>
        <taxon>Bacteria</taxon>
        <taxon>Bacillati</taxon>
        <taxon>Bacillota</taxon>
        <taxon>Bacilli</taxon>
        <taxon>Bacillales</taxon>
        <taxon>Listeriaceae</taxon>
        <taxon>Listeria</taxon>
    </lineage>
</organism>
<comment type="caution">
    <text evidence="5">The sequence shown here is derived from an EMBL/GenBank/DDBJ whole genome shotgun (WGS) entry which is preliminary data.</text>
</comment>
<feature type="domain" description="Pesticidal crystal protein Cry1Aa" evidence="3">
    <location>
        <begin position="302"/>
        <end position="360"/>
    </location>
</feature>
<feature type="domain" description="Pesticidal crystal protein Cry1Aa" evidence="3">
    <location>
        <begin position="368"/>
        <end position="429"/>
    </location>
</feature>
<dbReference type="Pfam" id="PF20622">
    <property type="entry name" value="Big_15"/>
    <property type="match status" value="3"/>
</dbReference>
<feature type="domain" description="Bacterial Ig" evidence="4">
    <location>
        <begin position="907"/>
        <end position="986"/>
    </location>
</feature>
<feature type="coiled-coil region" evidence="1">
    <location>
        <begin position="751"/>
        <end position="778"/>
    </location>
</feature>
<feature type="domain" description="Pesticidal crystal protein Cry1Aa" evidence="3">
    <location>
        <begin position="774"/>
        <end position="836"/>
    </location>
</feature>
<feature type="signal peptide" evidence="2">
    <location>
        <begin position="1"/>
        <end position="26"/>
    </location>
</feature>
<feature type="domain" description="Pesticidal crystal protein Cry1Aa" evidence="3">
    <location>
        <begin position="437"/>
        <end position="498"/>
    </location>
</feature>
<evidence type="ECO:0000256" key="1">
    <source>
        <dbReference type="SAM" id="Coils"/>
    </source>
</evidence>
<feature type="domain" description="Bacterial Ig" evidence="4">
    <location>
        <begin position="1074"/>
        <end position="1155"/>
    </location>
</feature>
<dbReference type="Proteomes" id="UP000547643">
    <property type="component" value="Unassembled WGS sequence"/>
</dbReference>
<reference evidence="5 6" key="1">
    <citation type="submission" date="2020-03" db="EMBL/GenBank/DDBJ databases">
        <title>Soil Listeria distribution.</title>
        <authorList>
            <person name="Liao J."/>
            <person name="Wiedmann M."/>
        </authorList>
    </citation>
    <scope>NUCLEOTIDE SEQUENCE [LARGE SCALE GENOMIC DNA]</scope>
    <source>
        <strain evidence="5 6">FSL L7-1017</strain>
    </source>
</reference>
<gene>
    <name evidence="5" type="ORF">HCA46_10300</name>
</gene>
<dbReference type="Pfam" id="PF18449">
    <property type="entry name" value="Endotoxin_C2"/>
    <property type="match status" value="9"/>
</dbReference>
<feature type="chain" id="PRO_5038690537" description="Bacterial Ig domain-containing protein" evidence="2">
    <location>
        <begin position="27"/>
        <end position="1157"/>
    </location>
</feature>
<evidence type="ECO:0000256" key="2">
    <source>
        <dbReference type="SAM" id="SignalP"/>
    </source>
</evidence>